<evidence type="ECO:0000256" key="3">
    <source>
        <dbReference type="RuleBase" id="RU000363"/>
    </source>
</evidence>
<feature type="domain" description="Ketoreductase" evidence="4">
    <location>
        <begin position="3"/>
        <end position="189"/>
    </location>
</feature>
<dbReference type="Pfam" id="PF00106">
    <property type="entry name" value="adh_short"/>
    <property type="match status" value="1"/>
</dbReference>
<dbReference type="PRINTS" id="PR00080">
    <property type="entry name" value="SDRFAMILY"/>
</dbReference>
<comment type="similarity">
    <text evidence="1 3">Belongs to the short-chain dehydrogenases/reductases (SDR) family.</text>
</comment>
<dbReference type="EMBL" id="SHNO01000001">
    <property type="protein sequence ID" value="MCX2977382.1"/>
    <property type="molecule type" value="Genomic_DNA"/>
</dbReference>
<proteinExistence type="inferred from homology"/>
<dbReference type="PIRSF" id="PIRSF000126">
    <property type="entry name" value="11-beta-HSD1"/>
    <property type="match status" value="1"/>
</dbReference>
<dbReference type="PANTHER" id="PTHR44196:SF2">
    <property type="entry name" value="SHORT-CHAIN DEHYDROGENASE-RELATED"/>
    <property type="match status" value="1"/>
</dbReference>
<evidence type="ECO:0000256" key="1">
    <source>
        <dbReference type="ARBA" id="ARBA00006484"/>
    </source>
</evidence>
<comment type="caution">
    <text evidence="5">The sequence shown here is derived from an EMBL/GenBank/DDBJ whole genome shotgun (WGS) entry which is preliminary data.</text>
</comment>
<reference evidence="5" key="1">
    <citation type="submission" date="2019-02" db="EMBL/GenBank/DDBJ databases">
        <authorList>
            <person name="Li S.-H."/>
        </authorList>
    </citation>
    <scope>NUCLEOTIDE SEQUENCE</scope>
    <source>
        <strain evidence="5">IMCC11814</strain>
    </source>
</reference>
<dbReference type="Gene3D" id="3.40.50.720">
    <property type="entry name" value="NAD(P)-binding Rossmann-like Domain"/>
    <property type="match status" value="1"/>
</dbReference>
<dbReference type="InterPro" id="IPR036291">
    <property type="entry name" value="NAD(P)-bd_dom_sf"/>
</dbReference>
<sequence length="259" mass="27313">MSETALITGASGGIGAEFARIHAAAGGDLVLVARNREKLEEIKADLESSHGISVLTIAMDLSHADAADRVFAQTEAAGIKVSLLINNAGVGGHGKFYERKLLNDQAMMQLNMGALVTLTHLYLEAMIQRGSGKVLNVASTAAFIPGPLQAVYYATKAFVLSFSEALAEELSGTGVTVTALCPGPVMTGFAEAGDLEGVRVFQFGASAESVAICGYNAMQKGKRVVVNSKLLGFVLKWIAPLIPRRILLKFSRLSLEKSS</sequence>
<gene>
    <name evidence="5" type="ORF">EYC82_08450</name>
</gene>
<dbReference type="SMART" id="SM00822">
    <property type="entry name" value="PKS_KR"/>
    <property type="match status" value="1"/>
</dbReference>
<keyword evidence="2" id="KW-0560">Oxidoreductase</keyword>
<protein>
    <submittedName>
        <fullName evidence="5">SDR family oxidoreductase</fullName>
    </submittedName>
</protein>
<dbReference type="SUPFAM" id="SSF51735">
    <property type="entry name" value="NAD(P)-binding Rossmann-fold domains"/>
    <property type="match status" value="1"/>
</dbReference>
<evidence type="ECO:0000259" key="4">
    <source>
        <dbReference type="SMART" id="SM00822"/>
    </source>
</evidence>
<evidence type="ECO:0000313" key="6">
    <source>
        <dbReference type="Proteomes" id="UP001143304"/>
    </source>
</evidence>
<dbReference type="Proteomes" id="UP001143304">
    <property type="component" value="Unassembled WGS sequence"/>
</dbReference>
<accession>A0ABT3T530</accession>
<dbReference type="InterPro" id="IPR057326">
    <property type="entry name" value="KR_dom"/>
</dbReference>
<name>A0ABT3T530_9GAMM</name>
<dbReference type="InterPro" id="IPR002347">
    <property type="entry name" value="SDR_fam"/>
</dbReference>
<keyword evidence="6" id="KW-1185">Reference proteome</keyword>
<dbReference type="PANTHER" id="PTHR44196">
    <property type="entry name" value="DEHYDROGENASE/REDUCTASE SDR FAMILY MEMBER 7B"/>
    <property type="match status" value="1"/>
</dbReference>
<organism evidence="5 6">
    <name type="scientific">Candidatus Marimicrobium litorale</name>
    <dbReference type="NCBI Taxonomy" id="2518991"/>
    <lineage>
        <taxon>Bacteria</taxon>
        <taxon>Pseudomonadati</taxon>
        <taxon>Pseudomonadota</taxon>
        <taxon>Gammaproteobacteria</taxon>
        <taxon>Cellvibrionales</taxon>
        <taxon>Halieaceae</taxon>
        <taxon>Marimicrobium</taxon>
    </lineage>
</organism>
<dbReference type="PRINTS" id="PR00081">
    <property type="entry name" value="GDHRDH"/>
</dbReference>
<evidence type="ECO:0000313" key="5">
    <source>
        <dbReference type="EMBL" id="MCX2977382.1"/>
    </source>
</evidence>
<dbReference type="RefSeq" id="WP_279249105.1">
    <property type="nucleotide sequence ID" value="NZ_SHNO01000001.1"/>
</dbReference>
<evidence type="ECO:0000256" key="2">
    <source>
        <dbReference type="ARBA" id="ARBA00023002"/>
    </source>
</evidence>